<proteinExistence type="predicted"/>
<protein>
    <recommendedName>
        <fullName evidence="3">Spore coat protein</fullName>
    </recommendedName>
</protein>
<accession>A0A3D8GM90</accession>
<dbReference type="InterPro" id="IPR019593">
    <property type="entry name" value="Spore_coat_protein_Z/Y"/>
</dbReference>
<comment type="caution">
    <text evidence="1">The sequence shown here is derived from an EMBL/GenBank/DDBJ whole genome shotgun (WGS) entry which is preliminary data.</text>
</comment>
<dbReference type="Proteomes" id="UP000257144">
    <property type="component" value="Unassembled WGS sequence"/>
</dbReference>
<evidence type="ECO:0000313" key="2">
    <source>
        <dbReference type="Proteomes" id="UP000257144"/>
    </source>
</evidence>
<dbReference type="RefSeq" id="WP_115453379.1">
    <property type="nucleotide sequence ID" value="NZ_QNQT01000009.1"/>
</dbReference>
<dbReference type="EMBL" id="QNQT01000009">
    <property type="protein sequence ID" value="RDU35595.1"/>
    <property type="molecule type" value="Genomic_DNA"/>
</dbReference>
<evidence type="ECO:0008006" key="3">
    <source>
        <dbReference type="Google" id="ProtNLM"/>
    </source>
</evidence>
<dbReference type="Pfam" id="PF10612">
    <property type="entry name" value="Spore-coat_CotZ"/>
    <property type="match status" value="1"/>
</dbReference>
<dbReference type="OrthoDB" id="1655185at2"/>
<name>A0A3D8GM90_9BACI</name>
<gene>
    <name evidence="1" type="ORF">DRW41_17845</name>
</gene>
<organism evidence="1 2">
    <name type="scientific">Neobacillus piezotolerans</name>
    <dbReference type="NCBI Taxonomy" id="2259171"/>
    <lineage>
        <taxon>Bacteria</taxon>
        <taxon>Bacillati</taxon>
        <taxon>Bacillota</taxon>
        <taxon>Bacilli</taxon>
        <taxon>Bacillales</taxon>
        <taxon>Bacillaceae</taxon>
        <taxon>Neobacillus</taxon>
    </lineage>
</organism>
<dbReference type="AlphaFoldDB" id="A0A3D8GM90"/>
<keyword evidence="2" id="KW-1185">Reference proteome</keyword>
<sequence>MSCGSEFFTSNCVCDTLLAIVEAQDKINPITDECEFGCSRAIQELVGGVNTSGADTIPVILICKSTCSPFQAVGVRRDTHSHHTPFEVVCGCVFRVVDVDPETCCATLEILGIKKEGGNTDFTLCEDAKHNSGFGCVENLNNAKALVRSGVCITVDLNCFCGVSCIFPQNLL</sequence>
<reference evidence="1 2" key="1">
    <citation type="submission" date="2018-07" db="EMBL/GenBank/DDBJ databases">
        <title>Bacillus sp. YLB-04 draft genome sequence.</title>
        <authorList>
            <person name="Yu L."/>
            <person name="Tang X."/>
        </authorList>
    </citation>
    <scope>NUCLEOTIDE SEQUENCE [LARGE SCALE GENOMIC DNA]</scope>
    <source>
        <strain evidence="1 2">YLB-04</strain>
    </source>
</reference>
<evidence type="ECO:0000313" key="1">
    <source>
        <dbReference type="EMBL" id="RDU35595.1"/>
    </source>
</evidence>